<evidence type="ECO:0000313" key="2">
    <source>
        <dbReference type="EMBL" id="CAF1131476.1"/>
    </source>
</evidence>
<protein>
    <submittedName>
        <fullName evidence="3">Uncharacterized protein</fullName>
    </submittedName>
</protein>
<dbReference type="OrthoDB" id="10049415at2759"/>
<evidence type="ECO:0000313" key="7">
    <source>
        <dbReference type="Proteomes" id="UP000663870"/>
    </source>
</evidence>
<feature type="transmembrane region" description="Helical" evidence="1">
    <location>
        <begin position="52"/>
        <end position="75"/>
    </location>
</feature>
<comment type="caution">
    <text evidence="3">The sequence shown here is derived from an EMBL/GenBank/DDBJ whole genome shotgun (WGS) entry which is preliminary data.</text>
</comment>
<feature type="transmembrane region" description="Helical" evidence="1">
    <location>
        <begin position="95"/>
        <end position="116"/>
    </location>
</feature>
<keyword evidence="1" id="KW-1133">Transmembrane helix</keyword>
<sequence>MNTADVGYSVETDRSVSAAAQTPYESSSPNISNKFKNALNQKYERSVRFFNSIYGILNVITIVALVGALISAGLASSGDARLADSLPNFSKAKVSAFHTRNAVLVFASAGLFLILVDTILQMTGLIKRLPVQFDSIFTIIMFVVAAIFLILGCCAAAWGKKMNDSPIARMSSVRNTAAAAITAIFLFIAMIAIIINFVLRLIRPTERGNDG</sequence>
<name>A0A814V1I9_9BILA</name>
<dbReference type="AlphaFoldDB" id="A0A814V1I9"/>
<dbReference type="Proteomes" id="UP000663882">
    <property type="component" value="Unassembled WGS sequence"/>
</dbReference>
<dbReference type="EMBL" id="CAJNOH010001171">
    <property type="protein sequence ID" value="CAF1185095.1"/>
    <property type="molecule type" value="Genomic_DNA"/>
</dbReference>
<feature type="transmembrane region" description="Helical" evidence="1">
    <location>
        <begin position="136"/>
        <end position="158"/>
    </location>
</feature>
<feature type="transmembrane region" description="Helical" evidence="1">
    <location>
        <begin position="178"/>
        <end position="199"/>
    </location>
</feature>
<reference evidence="3" key="1">
    <citation type="submission" date="2021-02" db="EMBL/GenBank/DDBJ databases">
        <authorList>
            <person name="Nowell W R."/>
        </authorList>
    </citation>
    <scope>NUCLEOTIDE SEQUENCE</scope>
</reference>
<dbReference type="Proteomes" id="UP000663854">
    <property type="component" value="Unassembled WGS sequence"/>
</dbReference>
<keyword evidence="7" id="KW-1185">Reference proteome</keyword>
<accession>A0A814V1I9</accession>
<evidence type="ECO:0000313" key="6">
    <source>
        <dbReference type="Proteomes" id="UP000663854"/>
    </source>
</evidence>
<keyword evidence="1" id="KW-0472">Membrane</keyword>
<dbReference type="Proteomes" id="UP000663823">
    <property type="component" value="Unassembled WGS sequence"/>
</dbReference>
<evidence type="ECO:0000256" key="1">
    <source>
        <dbReference type="SAM" id="Phobius"/>
    </source>
</evidence>
<dbReference type="EMBL" id="CAJOAX010005153">
    <property type="protein sequence ID" value="CAF3936960.1"/>
    <property type="molecule type" value="Genomic_DNA"/>
</dbReference>
<dbReference type="Proteomes" id="UP000663870">
    <property type="component" value="Unassembled WGS sequence"/>
</dbReference>
<evidence type="ECO:0000313" key="3">
    <source>
        <dbReference type="EMBL" id="CAF1185095.1"/>
    </source>
</evidence>
<keyword evidence="1" id="KW-0812">Transmembrane</keyword>
<evidence type="ECO:0000313" key="5">
    <source>
        <dbReference type="EMBL" id="CAF3936960.1"/>
    </source>
</evidence>
<dbReference type="EMBL" id="CAJNOO010001303">
    <property type="protein sequence ID" value="CAF1131476.1"/>
    <property type="molecule type" value="Genomic_DNA"/>
</dbReference>
<dbReference type="EMBL" id="CAJNOL010001997">
    <property type="protein sequence ID" value="CAF1447969.1"/>
    <property type="molecule type" value="Genomic_DNA"/>
</dbReference>
<evidence type="ECO:0000313" key="4">
    <source>
        <dbReference type="EMBL" id="CAF1447969.1"/>
    </source>
</evidence>
<gene>
    <name evidence="4" type="ORF">JXQ802_LOCUS37411</name>
    <name evidence="5" type="ORF">OTI717_LOCUS25655</name>
    <name evidence="3" type="ORF">PYM288_LOCUS24024</name>
    <name evidence="2" type="ORF">RFH988_LOCUS20891</name>
</gene>
<organism evidence="3 6">
    <name type="scientific">Rotaria sordida</name>
    <dbReference type="NCBI Taxonomy" id="392033"/>
    <lineage>
        <taxon>Eukaryota</taxon>
        <taxon>Metazoa</taxon>
        <taxon>Spiralia</taxon>
        <taxon>Gnathifera</taxon>
        <taxon>Rotifera</taxon>
        <taxon>Eurotatoria</taxon>
        <taxon>Bdelloidea</taxon>
        <taxon>Philodinida</taxon>
        <taxon>Philodinidae</taxon>
        <taxon>Rotaria</taxon>
    </lineage>
</organism>
<proteinExistence type="predicted"/>